<dbReference type="AlphaFoldDB" id="A0A6A5Y3W2"/>
<sequence>MQRPSGDSAETPSSRRGRRINAACKACHARKVRCSLAQTGSPCMNCTLDRLQCEPRVAKRRSQRNELPAAPPQRQRDEPQSASVLPTAPRADSHNQISPPSESTQERQNLSEAVPTPLDAEREEQRTPYRPFAEHFSHHPGQSGSSPFPLDDDASEHRCSPVYGDPHGVGLVADICEPGRKEKSGHFLVPQIKSSHIDPQTIDFLRLRGAFDLPVLEVCDMLIQAYFHHVHPFFPVVEPRGFLEKFHSEHRFEISTHLLWSMFLAAANFADSKTLKTAQFPSRKEMKRSMYTKAKALYDAEYERDKVTLIQAVLLMGFWYADTEDRTGPWHWNGVAISLCQTIGLHRDPDSSLGHARSLSVYNRRLWRQLWWSCFYREAWFSAGMGRPMRIQLTDCSSTMPTVQDLEDRVAEISCTLREKYLPDDMRRLSMLWIHLLELTVALSNILLGQHRANRVLPTENEIEQIESQIRACFDKYSNIMRLGRQSRLVLLYAYHFEIYIESVSIILYRPFLLMNPTESFSQEWKSIVERKTRSAAASVNMSLSNMIGTDMINDCQSMICIALVPALQVHLLDYSSHKNMIHRMGSKHLEICMIVVEELKETFFGAEILYRMFSKAQKQILSRRIAALSETETAPNVDTMTPSNSIAPDMWTDVSVAPHQVHDDEFDTLSAIRRSYDGSMPFDFFADIGFDFNLLDT</sequence>
<dbReference type="EMBL" id="ML978067">
    <property type="protein sequence ID" value="KAF2019969.1"/>
    <property type="molecule type" value="Genomic_DNA"/>
</dbReference>
<gene>
    <name evidence="5" type="ORF">BU24DRAFT_130901</name>
</gene>
<dbReference type="SMART" id="SM00906">
    <property type="entry name" value="Fungal_trans"/>
    <property type="match status" value="1"/>
</dbReference>
<protein>
    <recommendedName>
        <fullName evidence="4">Zn(2)-C6 fungal-type domain-containing protein</fullName>
    </recommendedName>
</protein>
<feature type="domain" description="Zn(2)-C6 fungal-type" evidence="4">
    <location>
        <begin position="23"/>
        <end position="53"/>
    </location>
</feature>
<evidence type="ECO:0000256" key="2">
    <source>
        <dbReference type="ARBA" id="ARBA00023242"/>
    </source>
</evidence>
<feature type="compositionally biased region" description="Basic and acidic residues" evidence="3">
    <location>
        <begin position="119"/>
        <end position="137"/>
    </location>
</feature>
<evidence type="ECO:0000256" key="3">
    <source>
        <dbReference type="SAM" id="MobiDB-lite"/>
    </source>
</evidence>
<accession>A0A6A5Y3W2</accession>
<keyword evidence="2" id="KW-0539">Nucleus</keyword>
<dbReference type="PROSITE" id="PS00463">
    <property type="entry name" value="ZN2_CY6_FUNGAL_1"/>
    <property type="match status" value="1"/>
</dbReference>
<dbReference type="PANTHER" id="PTHR47425:SF3">
    <property type="entry name" value="ZN(II)2CYS6 TRANSCRIPTION FACTOR (EUROFUNG)"/>
    <property type="match status" value="1"/>
</dbReference>
<dbReference type="PROSITE" id="PS50048">
    <property type="entry name" value="ZN2_CY6_FUNGAL_2"/>
    <property type="match status" value="1"/>
</dbReference>
<dbReference type="GO" id="GO:0003677">
    <property type="term" value="F:DNA binding"/>
    <property type="evidence" value="ECO:0007669"/>
    <property type="project" value="InterPro"/>
</dbReference>
<dbReference type="SUPFAM" id="SSF57701">
    <property type="entry name" value="Zn2/Cys6 DNA-binding domain"/>
    <property type="match status" value="1"/>
</dbReference>
<dbReference type="InterPro" id="IPR001138">
    <property type="entry name" value="Zn2Cys6_DnaBD"/>
</dbReference>
<evidence type="ECO:0000256" key="1">
    <source>
        <dbReference type="ARBA" id="ARBA00022723"/>
    </source>
</evidence>
<evidence type="ECO:0000313" key="6">
    <source>
        <dbReference type="Proteomes" id="UP000799778"/>
    </source>
</evidence>
<dbReference type="GO" id="GO:0006351">
    <property type="term" value="P:DNA-templated transcription"/>
    <property type="evidence" value="ECO:0007669"/>
    <property type="project" value="InterPro"/>
</dbReference>
<dbReference type="Pfam" id="PF00172">
    <property type="entry name" value="Zn_clus"/>
    <property type="match status" value="1"/>
</dbReference>
<proteinExistence type="predicted"/>
<dbReference type="CDD" id="cd00067">
    <property type="entry name" value="GAL4"/>
    <property type="match status" value="1"/>
</dbReference>
<dbReference type="InterPro" id="IPR052761">
    <property type="entry name" value="Fungal_Detox/Toxin_TFs"/>
</dbReference>
<dbReference type="PANTHER" id="PTHR47425">
    <property type="entry name" value="FARB-RELATED"/>
    <property type="match status" value="1"/>
</dbReference>
<dbReference type="Pfam" id="PF04082">
    <property type="entry name" value="Fungal_trans"/>
    <property type="match status" value="1"/>
</dbReference>
<keyword evidence="6" id="KW-1185">Reference proteome</keyword>
<dbReference type="GeneID" id="54278415"/>
<dbReference type="GO" id="GO:0000981">
    <property type="term" value="F:DNA-binding transcription factor activity, RNA polymerase II-specific"/>
    <property type="evidence" value="ECO:0007669"/>
    <property type="project" value="InterPro"/>
</dbReference>
<dbReference type="OrthoDB" id="4161332at2759"/>
<evidence type="ECO:0000259" key="4">
    <source>
        <dbReference type="PROSITE" id="PS50048"/>
    </source>
</evidence>
<keyword evidence="1" id="KW-0479">Metal-binding</keyword>
<evidence type="ECO:0000313" key="5">
    <source>
        <dbReference type="EMBL" id="KAF2019969.1"/>
    </source>
</evidence>
<dbReference type="InterPro" id="IPR036864">
    <property type="entry name" value="Zn2-C6_fun-type_DNA-bd_sf"/>
</dbReference>
<dbReference type="GO" id="GO:0008270">
    <property type="term" value="F:zinc ion binding"/>
    <property type="evidence" value="ECO:0007669"/>
    <property type="project" value="InterPro"/>
</dbReference>
<dbReference type="SMART" id="SM00066">
    <property type="entry name" value="GAL4"/>
    <property type="match status" value="1"/>
</dbReference>
<reference evidence="5" key="1">
    <citation type="journal article" date="2020" name="Stud. Mycol.">
        <title>101 Dothideomycetes genomes: a test case for predicting lifestyles and emergence of pathogens.</title>
        <authorList>
            <person name="Haridas S."/>
            <person name="Albert R."/>
            <person name="Binder M."/>
            <person name="Bloem J."/>
            <person name="Labutti K."/>
            <person name="Salamov A."/>
            <person name="Andreopoulos B."/>
            <person name="Baker S."/>
            <person name="Barry K."/>
            <person name="Bills G."/>
            <person name="Bluhm B."/>
            <person name="Cannon C."/>
            <person name="Castanera R."/>
            <person name="Culley D."/>
            <person name="Daum C."/>
            <person name="Ezra D."/>
            <person name="Gonzalez J."/>
            <person name="Henrissat B."/>
            <person name="Kuo A."/>
            <person name="Liang C."/>
            <person name="Lipzen A."/>
            <person name="Lutzoni F."/>
            <person name="Magnuson J."/>
            <person name="Mondo S."/>
            <person name="Nolan M."/>
            <person name="Ohm R."/>
            <person name="Pangilinan J."/>
            <person name="Park H.-J."/>
            <person name="Ramirez L."/>
            <person name="Alfaro M."/>
            <person name="Sun H."/>
            <person name="Tritt A."/>
            <person name="Yoshinaga Y."/>
            <person name="Zwiers L.-H."/>
            <person name="Turgeon B."/>
            <person name="Goodwin S."/>
            <person name="Spatafora J."/>
            <person name="Crous P."/>
            <person name="Grigoriev I."/>
        </authorList>
    </citation>
    <scope>NUCLEOTIDE SEQUENCE</scope>
    <source>
        <strain evidence="5">CBS 175.79</strain>
    </source>
</reference>
<feature type="compositionally biased region" description="Polar residues" evidence="3">
    <location>
        <begin position="94"/>
        <end position="111"/>
    </location>
</feature>
<name>A0A6A5Y3W2_9PLEO</name>
<dbReference type="Gene3D" id="4.10.240.10">
    <property type="entry name" value="Zn(2)-C6 fungal-type DNA-binding domain"/>
    <property type="match status" value="1"/>
</dbReference>
<dbReference type="Proteomes" id="UP000799778">
    <property type="component" value="Unassembled WGS sequence"/>
</dbReference>
<dbReference type="InterPro" id="IPR007219">
    <property type="entry name" value="XnlR_reg_dom"/>
</dbReference>
<dbReference type="RefSeq" id="XP_033388308.1">
    <property type="nucleotide sequence ID" value="XM_033521018.1"/>
</dbReference>
<organism evidence="5 6">
    <name type="scientific">Aaosphaeria arxii CBS 175.79</name>
    <dbReference type="NCBI Taxonomy" id="1450172"/>
    <lineage>
        <taxon>Eukaryota</taxon>
        <taxon>Fungi</taxon>
        <taxon>Dikarya</taxon>
        <taxon>Ascomycota</taxon>
        <taxon>Pezizomycotina</taxon>
        <taxon>Dothideomycetes</taxon>
        <taxon>Pleosporomycetidae</taxon>
        <taxon>Pleosporales</taxon>
        <taxon>Pleosporales incertae sedis</taxon>
        <taxon>Aaosphaeria</taxon>
    </lineage>
</organism>
<feature type="region of interest" description="Disordered" evidence="3">
    <location>
        <begin position="57"/>
        <end position="155"/>
    </location>
</feature>
<dbReference type="CDD" id="cd12148">
    <property type="entry name" value="fungal_TF_MHR"/>
    <property type="match status" value="1"/>
</dbReference>